<keyword evidence="2" id="KW-0690">Ribosome biogenesis</keyword>
<dbReference type="Proteomes" id="UP000831782">
    <property type="component" value="Chromosome"/>
</dbReference>
<dbReference type="EMBL" id="CP095072">
    <property type="protein sequence ID" value="UOQ49969.1"/>
    <property type="molecule type" value="Genomic_DNA"/>
</dbReference>
<evidence type="ECO:0000256" key="5">
    <source>
        <dbReference type="ARBA" id="ARBA00022741"/>
    </source>
</evidence>
<dbReference type="PROSITE" id="PS50936">
    <property type="entry name" value="ENGC_GTPASE"/>
    <property type="match status" value="1"/>
</dbReference>
<evidence type="ECO:0000313" key="13">
    <source>
        <dbReference type="Proteomes" id="UP000831782"/>
    </source>
</evidence>
<keyword evidence="5" id="KW-0547">Nucleotide-binding</keyword>
<organism evidence="12 13">
    <name type="scientific">Gracilibacillus caseinilyticus</name>
    <dbReference type="NCBI Taxonomy" id="2932256"/>
    <lineage>
        <taxon>Bacteria</taxon>
        <taxon>Bacillati</taxon>
        <taxon>Bacillota</taxon>
        <taxon>Bacilli</taxon>
        <taxon>Bacillales</taxon>
        <taxon>Bacillaceae</taxon>
        <taxon>Gracilibacillus</taxon>
    </lineage>
</organism>
<keyword evidence="8" id="KW-0694">RNA-binding</keyword>
<protein>
    <submittedName>
        <fullName evidence="12">Ribosome small subunit-dependent GTPase A</fullName>
    </submittedName>
</protein>
<evidence type="ECO:0000256" key="8">
    <source>
        <dbReference type="ARBA" id="ARBA00022884"/>
    </source>
</evidence>
<proteinExistence type="predicted"/>
<dbReference type="Gene3D" id="1.10.40.50">
    <property type="entry name" value="Probable gtpase engc, domain 3"/>
    <property type="match status" value="1"/>
</dbReference>
<keyword evidence="1" id="KW-0963">Cytoplasm</keyword>
<evidence type="ECO:0000256" key="2">
    <source>
        <dbReference type="ARBA" id="ARBA00022517"/>
    </source>
</evidence>
<keyword evidence="9" id="KW-0342">GTP-binding</keyword>
<name>A0ABY4F0F1_9BACI</name>
<dbReference type="InterPro" id="IPR030378">
    <property type="entry name" value="G_CP_dom"/>
</dbReference>
<accession>A0ABY4F0F1</accession>
<dbReference type="SUPFAM" id="SSF52540">
    <property type="entry name" value="P-loop containing nucleoside triphosphate hydrolases"/>
    <property type="match status" value="1"/>
</dbReference>
<evidence type="ECO:0000256" key="7">
    <source>
        <dbReference type="ARBA" id="ARBA00022833"/>
    </source>
</evidence>
<evidence type="ECO:0000256" key="4">
    <source>
        <dbReference type="ARBA" id="ARBA00022730"/>
    </source>
</evidence>
<dbReference type="CDD" id="cd01854">
    <property type="entry name" value="YjeQ_EngC"/>
    <property type="match status" value="1"/>
</dbReference>
<dbReference type="PANTHER" id="PTHR32120">
    <property type="entry name" value="SMALL RIBOSOMAL SUBUNIT BIOGENESIS GTPASE RSGA"/>
    <property type="match status" value="1"/>
</dbReference>
<evidence type="ECO:0000256" key="1">
    <source>
        <dbReference type="ARBA" id="ARBA00022490"/>
    </source>
</evidence>
<evidence type="ECO:0000256" key="6">
    <source>
        <dbReference type="ARBA" id="ARBA00022801"/>
    </source>
</evidence>
<keyword evidence="6" id="KW-0378">Hydrolase</keyword>
<gene>
    <name evidence="12" type="primary">rsgA</name>
    <name evidence="12" type="ORF">MUN88_07880</name>
</gene>
<dbReference type="Gene3D" id="3.40.50.300">
    <property type="entry name" value="P-loop containing nucleotide triphosphate hydrolases"/>
    <property type="match status" value="1"/>
</dbReference>
<keyword evidence="13" id="KW-1185">Reference proteome</keyword>
<keyword evidence="4" id="KW-0699">rRNA-binding</keyword>
<dbReference type="InterPro" id="IPR004881">
    <property type="entry name" value="Ribosome_biogen_GTPase_RsgA"/>
</dbReference>
<dbReference type="PANTHER" id="PTHR32120:SF10">
    <property type="entry name" value="SMALL RIBOSOMAL SUBUNIT BIOGENESIS GTPASE RSGA"/>
    <property type="match status" value="1"/>
</dbReference>
<sequence length="209" mass="23663">MIVLTKADLCNDIDAKLLEVEEVAIGVPIHVTSSITHHGIEDLYKYLEPGKTIGMLGSSGVGKSTLSNVLSGQEQQAVHAVRNDDKGRHTTTSRDLLVLEKGLILDTPGLRELQLWSSEDAISQTFQDIKELENKCKFRDCQHETEPGCAIQKAIDNGMISEGRYYSYLKLLRETAFIENSAEYTRNKIENTKHYRHQATQHRKMKKHR</sequence>
<keyword evidence="7" id="KW-0862">Zinc</keyword>
<evidence type="ECO:0000256" key="3">
    <source>
        <dbReference type="ARBA" id="ARBA00022723"/>
    </source>
</evidence>
<evidence type="ECO:0000256" key="9">
    <source>
        <dbReference type="ARBA" id="ARBA00023134"/>
    </source>
</evidence>
<feature type="domain" description="EngC GTPase" evidence="10">
    <location>
        <begin position="1"/>
        <end position="111"/>
    </location>
</feature>
<dbReference type="InterPro" id="IPR010914">
    <property type="entry name" value="RsgA_GTPase_dom"/>
</dbReference>
<reference evidence="12 13" key="1">
    <citation type="submission" date="2022-04" db="EMBL/GenBank/DDBJ databases">
        <title>Gracilibacillus sp. isolated from saltern.</title>
        <authorList>
            <person name="Won M."/>
            <person name="Lee C.-M."/>
            <person name="Woen H.-Y."/>
            <person name="Kwon S.-W."/>
        </authorList>
    </citation>
    <scope>NUCLEOTIDE SEQUENCE [LARGE SCALE GENOMIC DNA]</scope>
    <source>
        <strain evidence="12 13">SSWR10-1</strain>
    </source>
</reference>
<dbReference type="NCBIfam" id="TIGR00157">
    <property type="entry name" value="ribosome small subunit-dependent GTPase A"/>
    <property type="match status" value="1"/>
</dbReference>
<dbReference type="InterPro" id="IPR027417">
    <property type="entry name" value="P-loop_NTPase"/>
</dbReference>
<evidence type="ECO:0000313" key="12">
    <source>
        <dbReference type="EMBL" id="UOQ49969.1"/>
    </source>
</evidence>
<feature type="domain" description="CP-type G" evidence="11">
    <location>
        <begin position="1"/>
        <end position="113"/>
    </location>
</feature>
<keyword evidence="3" id="KW-0479">Metal-binding</keyword>
<evidence type="ECO:0000259" key="10">
    <source>
        <dbReference type="PROSITE" id="PS50936"/>
    </source>
</evidence>
<dbReference type="PROSITE" id="PS51721">
    <property type="entry name" value="G_CP"/>
    <property type="match status" value="1"/>
</dbReference>
<evidence type="ECO:0000259" key="11">
    <source>
        <dbReference type="PROSITE" id="PS51721"/>
    </source>
</evidence>
<dbReference type="Pfam" id="PF03193">
    <property type="entry name" value="RsgA_GTPase"/>
    <property type="match status" value="1"/>
</dbReference>